<comment type="caution">
    <text evidence="4">The sequence shown here is derived from an EMBL/GenBank/DDBJ whole genome shotgun (WGS) entry which is preliminary data.</text>
</comment>
<feature type="region of interest" description="Disordered" evidence="3">
    <location>
        <begin position="871"/>
        <end position="900"/>
    </location>
</feature>
<dbReference type="Gene3D" id="1.25.10.10">
    <property type="entry name" value="Leucine-rich Repeat Variant"/>
    <property type="match status" value="1"/>
</dbReference>
<sequence>MPWVAREHQTTSDQSENALYHLLLLQQAAKTCGGTTLCGGACTTSSDKAAEKEYKEDKLVVADFRPPVTYYTTPPPPINQLDPHRRFVTTISDPARLREICKRFDSNTLSQEMDQIANELFEGIICLSSDYIGNTIVRKLFEKCSYPIKMLMLEFCVPHLAIIGRHKNGTAGLVWRTKHADLLGVQACRPTPDQAGGDCGDPQLDPLYDNSPALSSLLPPLKFKSQFYCLETQDPGRLVGQQILSELHLVLINTQTSRRRSWPLRLVPKIVFDPKISNLIINMRHVSICTSKTLAPSLQKPSCRPGYGWLYTNPFFLPGVSAWAVYNPISATNDTALHLDIVVHSSQNTLNPTLLRFVSQMSAAAKQRVCLKSESSTTKSTPLKQPLTQSAETTKSSILFANLSFGLQIDRSELTITCLPTRALAKLQWASGVLLASGRLDKNQFNAAGTISKIVAFLRHEIGGLYAQLPVNIRTHVQHQTIRAQLLFSKELIQTQTGIGIYDGTRMTGTETQRCISHPTDSSMSTDSIPIAAPTEYWIGFLKSSPKITLLMGTCRSSVHPHDPSAIDDKLKPTSFNLHNIITHPAASHWTCHVCAFSQALPSGPSDLQPSPSLSAGQGQAGTAAKEEHDAPAQGPKRKKIKTRRNGSHRSTSNRVSSSSERPSAPSGRAPGSSQRASGPSKGASGSSKRASVKAASGSSKRASGKGVSGLSDQMPGPSELPQHSHPSALQTDAQQSPSADLLKRRAQKNTDHGGPSATPSLEDQRRDQAKITLAITFEQISAAREAFSRCTFEIPPLLSHQKTFLTVCRTRPETRNQAPSPRPYTSEQDQLSLETQPSSETQPGYLLNSGKQPNLLAPHILAQDNRSDFVLDSPLRPSQRDQPFCQQEASSKLSKPSEPHGVCQAAPRLSSGILHNGNCKNNNPFCSVNRLHFKLEKIRSITSQNQTVVDSSWDQRHLILHVAPNSDDAILPVDKSTAFAVDEVNPRPPSRDQ</sequence>
<name>A0A2N5VZI2_9BASI</name>
<dbReference type="GO" id="GO:0003723">
    <property type="term" value="F:RNA binding"/>
    <property type="evidence" value="ECO:0007669"/>
    <property type="project" value="InterPro"/>
</dbReference>
<feature type="region of interest" description="Disordered" evidence="3">
    <location>
        <begin position="812"/>
        <end position="851"/>
    </location>
</feature>
<dbReference type="GO" id="GO:0000288">
    <property type="term" value="P:nuclear-transcribed mRNA catabolic process, deadenylation-dependent decay"/>
    <property type="evidence" value="ECO:0007669"/>
    <property type="project" value="TreeGrafter"/>
</dbReference>
<dbReference type="EMBL" id="PGCJ01000033">
    <property type="protein sequence ID" value="PLW55409.1"/>
    <property type="molecule type" value="Genomic_DNA"/>
</dbReference>
<protein>
    <submittedName>
        <fullName evidence="4">Uncharacterized protein</fullName>
    </submittedName>
</protein>
<feature type="compositionally biased region" description="Polar residues" evidence="3">
    <location>
        <begin position="606"/>
        <end position="618"/>
    </location>
</feature>
<dbReference type="STRING" id="200324.A0A2N5VZI2"/>
<evidence type="ECO:0000256" key="3">
    <source>
        <dbReference type="SAM" id="MobiDB-lite"/>
    </source>
</evidence>
<dbReference type="PROSITE" id="PS50302">
    <property type="entry name" value="PUM"/>
    <property type="match status" value="1"/>
</dbReference>
<feature type="region of interest" description="Disordered" evidence="3">
    <location>
        <begin position="604"/>
        <end position="766"/>
    </location>
</feature>
<gene>
    <name evidence="4" type="ORF">PCANC_02312</name>
</gene>
<dbReference type="Proteomes" id="UP000235388">
    <property type="component" value="Unassembled WGS sequence"/>
</dbReference>
<dbReference type="OrthoDB" id="271448at2759"/>
<keyword evidence="1" id="KW-0677">Repeat</keyword>
<feature type="compositionally biased region" description="Basic residues" evidence="3">
    <location>
        <begin position="636"/>
        <end position="648"/>
    </location>
</feature>
<feature type="compositionally biased region" description="Polar residues" evidence="3">
    <location>
        <begin position="725"/>
        <end position="739"/>
    </location>
</feature>
<feature type="compositionally biased region" description="Polar residues" evidence="3">
    <location>
        <begin position="816"/>
        <end position="843"/>
    </location>
</feature>
<proteinExistence type="predicted"/>
<evidence type="ECO:0000313" key="5">
    <source>
        <dbReference type="Proteomes" id="UP000235388"/>
    </source>
</evidence>
<dbReference type="InterPro" id="IPR052645">
    <property type="entry name" value="Pumilio_domain_protein"/>
</dbReference>
<feature type="compositionally biased region" description="Polar residues" evidence="3">
    <location>
        <begin position="881"/>
        <end position="895"/>
    </location>
</feature>
<evidence type="ECO:0000256" key="2">
    <source>
        <dbReference type="PROSITE-ProRule" id="PRU00317"/>
    </source>
</evidence>
<organism evidence="4 5">
    <name type="scientific">Puccinia coronata f. sp. avenae</name>
    <dbReference type="NCBI Taxonomy" id="200324"/>
    <lineage>
        <taxon>Eukaryota</taxon>
        <taxon>Fungi</taxon>
        <taxon>Dikarya</taxon>
        <taxon>Basidiomycota</taxon>
        <taxon>Pucciniomycotina</taxon>
        <taxon>Pucciniomycetes</taxon>
        <taxon>Pucciniales</taxon>
        <taxon>Pucciniaceae</taxon>
        <taxon>Puccinia</taxon>
    </lineage>
</organism>
<dbReference type="PANTHER" id="PTHR47093:SF1">
    <property type="entry name" value="PROTEIN JSN1-RELATED"/>
    <property type="match status" value="1"/>
</dbReference>
<evidence type="ECO:0000313" key="4">
    <source>
        <dbReference type="EMBL" id="PLW55409.1"/>
    </source>
</evidence>
<feature type="repeat" description="Pumilio" evidence="2">
    <location>
        <begin position="119"/>
        <end position="154"/>
    </location>
</feature>
<feature type="compositionally biased region" description="Low complexity" evidence="3">
    <location>
        <begin position="649"/>
        <end position="710"/>
    </location>
</feature>
<dbReference type="PANTHER" id="PTHR47093">
    <property type="entry name" value="PROTEIN JSN1-RELATED"/>
    <property type="match status" value="1"/>
</dbReference>
<dbReference type="InterPro" id="IPR011989">
    <property type="entry name" value="ARM-like"/>
</dbReference>
<dbReference type="InterPro" id="IPR016024">
    <property type="entry name" value="ARM-type_fold"/>
</dbReference>
<keyword evidence="5" id="KW-1185">Reference proteome</keyword>
<reference evidence="4 5" key="1">
    <citation type="submission" date="2017-11" db="EMBL/GenBank/DDBJ databases">
        <title>De novo assembly and phasing of dikaryotic genomes from two isolates of Puccinia coronata f. sp. avenae, the causal agent of oat crown rust.</title>
        <authorList>
            <person name="Miller M.E."/>
            <person name="Zhang Y."/>
            <person name="Omidvar V."/>
            <person name="Sperschneider J."/>
            <person name="Schwessinger B."/>
            <person name="Raley C."/>
            <person name="Palmer J.M."/>
            <person name="Garnica D."/>
            <person name="Upadhyaya N."/>
            <person name="Rathjen J."/>
            <person name="Taylor J.M."/>
            <person name="Park R.F."/>
            <person name="Dodds P.N."/>
            <person name="Hirsch C.D."/>
            <person name="Kianian S.F."/>
            <person name="Figueroa M."/>
        </authorList>
    </citation>
    <scope>NUCLEOTIDE SEQUENCE [LARGE SCALE GENOMIC DNA]</scope>
    <source>
        <strain evidence="4">12NC29</strain>
    </source>
</reference>
<dbReference type="AlphaFoldDB" id="A0A2N5VZI2"/>
<accession>A0A2N5VZI2</accession>
<dbReference type="SUPFAM" id="SSF48371">
    <property type="entry name" value="ARM repeat"/>
    <property type="match status" value="1"/>
</dbReference>
<evidence type="ECO:0000256" key="1">
    <source>
        <dbReference type="ARBA" id="ARBA00022737"/>
    </source>
</evidence>
<dbReference type="InterPro" id="IPR001313">
    <property type="entry name" value="Pumilio_RNA-bd_rpt"/>
</dbReference>